<dbReference type="EMBL" id="CAJNOV010010590">
    <property type="protein sequence ID" value="CAF1412705.1"/>
    <property type="molecule type" value="Genomic_DNA"/>
</dbReference>
<dbReference type="AlphaFoldDB" id="A0A815LV21"/>
<evidence type="ECO:0000313" key="2">
    <source>
        <dbReference type="EMBL" id="CAF1412705.1"/>
    </source>
</evidence>
<organism evidence="2 4">
    <name type="scientific">Rotaria magnacalcarata</name>
    <dbReference type="NCBI Taxonomy" id="392030"/>
    <lineage>
        <taxon>Eukaryota</taxon>
        <taxon>Metazoa</taxon>
        <taxon>Spiralia</taxon>
        <taxon>Gnathifera</taxon>
        <taxon>Rotifera</taxon>
        <taxon>Eurotatoria</taxon>
        <taxon>Bdelloidea</taxon>
        <taxon>Philodinida</taxon>
        <taxon>Philodinidae</taxon>
        <taxon>Rotaria</taxon>
    </lineage>
</organism>
<dbReference type="InterPro" id="IPR013216">
    <property type="entry name" value="Methyltransf_11"/>
</dbReference>
<proteinExistence type="predicted"/>
<comment type="caution">
    <text evidence="2">The sequence shown here is derived from an EMBL/GenBank/DDBJ whole genome shotgun (WGS) entry which is preliminary data.</text>
</comment>
<dbReference type="Proteomes" id="UP000663855">
    <property type="component" value="Unassembled WGS sequence"/>
</dbReference>
<name>A0A815LV21_9BILA</name>
<dbReference type="Gene3D" id="3.40.50.150">
    <property type="entry name" value="Vaccinia Virus protein VP39"/>
    <property type="match status" value="1"/>
</dbReference>
<dbReference type="GO" id="GO:0008757">
    <property type="term" value="F:S-adenosylmethionine-dependent methyltransferase activity"/>
    <property type="evidence" value="ECO:0007669"/>
    <property type="project" value="InterPro"/>
</dbReference>
<dbReference type="Proteomes" id="UP000681967">
    <property type="component" value="Unassembled WGS sequence"/>
</dbReference>
<reference evidence="2" key="1">
    <citation type="submission" date="2021-02" db="EMBL/GenBank/DDBJ databases">
        <authorList>
            <person name="Nowell W R."/>
        </authorList>
    </citation>
    <scope>NUCLEOTIDE SEQUENCE</scope>
</reference>
<protein>
    <recommendedName>
        <fullName evidence="1">Methyltransferase type 11 domain-containing protein</fullName>
    </recommendedName>
</protein>
<feature type="domain" description="Methyltransferase type 11" evidence="1">
    <location>
        <begin position="97"/>
        <end position="210"/>
    </location>
</feature>
<sequence>MARATKPNVLRRVNGERPLITQKGTIQAKLPAILKSNQGTSVSTNLCGDLNEEVALTCYKIQVDGLWQEESVLLLKAYLEVSIKHQLNNSQQTIRILDVGCGTGELLTRLIGQNGLFEQVARSKGQRLEIYGVELDKAMCEFCKQRLNSISVGAHVSVTVQNACATKLPFEPNMFDIVMNRHMLHSVPRGVIPDILKESYRVLKSDGIIHFVAEDIEMIYTSSNDDGKIEEQHQLWSKGIYKTGAELGVDLRIGRKLPAMLNHHDFIVRFVKFACVDTCSLNQQSLVSLFQSWRSAFANGWQKNKIDSDYDVLFNNFINVVQDKQEYACWSVPIMQAVKRNTMRHS</sequence>
<accession>A0A815LV21</accession>
<evidence type="ECO:0000313" key="4">
    <source>
        <dbReference type="Proteomes" id="UP000663855"/>
    </source>
</evidence>
<dbReference type="Pfam" id="PF08241">
    <property type="entry name" value="Methyltransf_11"/>
    <property type="match status" value="1"/>
</dbReference>
<gene>
    <name evidence="3" type="ORF">BYL167_LOCUS3589</name>
    <name evidence="2" type="ORF">CJN711_LOCUS22588</name>
</gene>
<evidence type="ECO:0000259" key="1">
    <source>
        <dbReference type="Pfam" id="PF08241"/>
    </source>
</evidence>
<dbReference type="PANTHER" id="PTHR43591:SF110">
    <property type="entry name" value="RHODANESE DOMAIN-CONTAINING PROTEIN"/>
    <property type="match status" value="1"/>
</dbReference>
<dbReference type="PANTHER" id="PTHR43591">
    <property type="entry name" value="METHYLTRANSFERASE"/>
    <property type="match status" value="1"/>
</dbReference>
<dbReference type="SUPFAM" id="SSF53335">
    <property type="entry name" value="S-adenosyl-L-methionine-dependent methyltransferases"/>
    <property type="match status" value="1"/>
</dbReference>
<dbReference type="InterPro" id="IPR029063">
    <property type="entry name" value="SAM-dependent_MTases_sf"/>
</dbReference>
<dbReference type="EMBL" id="CAJOBH010000704">
    <property type="protein sequence ID" value="CAF3811976.1"/>
    <property type="molecule type" value="Genomic_DNA"/>
</dbReference>
<dbReference type="CDD" id="cd02440">
    <property type="entry name" value="AdoMet_MTases"/>
    <property type="match status" value="1"/>
</dbReference>
<evidence type="ECO:0000313" key="3">
    <source>
        <dbReference type="EMBL" id="CAF3811976.1"/>
    </source>
</evidence>